<dbReference type="RefSeq" id="WP_080640469.1">
    <property type="nucleotide sequence ID" value="NZ_BOQM01000002.1"/>
</dbReference>
<evidence type="ECO:0000313" key="1">
    <source>
        <dbReference type="EMBL" id="GIM81625.1"/>
    </source>
</evidence>
<dbReference type="Proteomes" id="UP000677457">
    <property type="component" value="Unassembled WGS sequence"/>
</dbReference>
<protein>
    <submittedName>
        <fullName evidence="1">Uncharacterized protein</fullName>
    </submittedName>
</protein>
<organism evidence="1 2">
    <name type="scientific">Salinispora arenicola</name>
    <dbReference type="NCBI Taxonomy" id="168697"/>
    <lineage>
        <taxon>Bacteria</taxon>
        <taxon>Bacillati</taxon>
        <taxon>Actinomycetota</taxon>
        <taxon>Actinomycetes</taxon>
        <taxon>Micromonosporales</taxon>
        <taxon>Micromonosporaceae</taxon>
        <taxon>Salinispora</taxon>
    </lineage>
</organism>
<name>A0ABQ4JNU1_SALAC</name>
<dbReference type="EMBL" id="BOQM01000002">
    <property type="protein sequence ID" value="GIM81625.1"/>
    <property type="molecule type" value="Genomic_DNA"/>
</dbReference>
<evidence type="ECO:0000313" key="2">
    <source>
        <dbReference type="Proteomes" id="UP000677457"/>
    </source>
</evidence>
<accession>A0ABQ4JNU1</accession>
<proteinExistence type="predicted"/>
<keyword evidence="2" id="KW-1185">Reference proteome</keyword>
<reference evidence="1 2" key="1">
    <citation type="submission" date="2021-03" db="EMBL/GenBank/DDBJ databases">
        <title>Whole genome shotgun sequence of Salinispora arenicola NBRC 105043.</title>
        <authorList>
            <person name="Komaki H."/>
            <person name="Tamura T."/>
        </authorList>
    </citation>
    <scope>NUCLEOTIDE SEQUENCE [LARGE SCALE GENOMIC DNA]</scope>
    <source>
        <strain evidence="1 2">NBRC 105043</strain>
    </source>
</reference>
<gene>
    <name evidence="1" type="ORF">Sar04_03100</name>
</gene>
<comment type="caution">
    <text evidence="1">The sequence shown here is derived from an EMBL/GenBank/DDBJ whole genome shotgun (WGS) entry which is preliminary data.</text>
</comment>
<dbReference type="GeneID" id="301046470"/>
<sequence length="82" mass="9104">MVNSDQARALLAEVGRSVPELEAFFGCMYYAALRPEEVLHLREDKYERPAQPEGWGVLHLTGSTVAMGRDWATGTTRPRIAG</sequence>